<dbReference type="CDD" id="cd09884">
    <property type="entry name" value="PIN_Smg5-like"/>
    <property type="match status" value="1"/>
</dbReference>
<keyword evidence="4" id="KW-0866">Nonsense-mediated mRNA decay</keyword>
<dbReference type="InterPro" id="IPR019458">
    <property type="entry name" value="Est1-like_N"/>
</dbReference>
<dbReference type="Pfam" id="PF10373">
    <property type="entry name" value="EST1_DNA_bind"/>
    <property type="match status" value="1"/>
</dbReference>
<evidence type="ECO:0000256" key="6">
    <source>
        <dbReference type="SAM" id="MobiDB-lite"/>
    </source>
</evidence>
<reference evidence="11" key="1">
    <citation type="submission" date="2025-08" db="UniProtKB">
        <authorList>
            <consortium name="RefSeq"/>
        </authorList>
    </citation>
    <scope>IDENTIFICATION</scope>
    <source>
        <tissue evidence="11">Muscle</tissue>
    </source>
</reference>
<feature type="domain" description="PIN" evidence="9">
    <location>
        <begin position="813"/>
        <end position="918"/>
    </location>
</feature>
<evidence type="ECO:0000313" key="10">
    <source>
        <dbReference type="Proteomes" id="UP000694941"/>
    </source>
</evidence>
<keyword evidence="5" id="KW-0539">Nucleus</keyword>
<feature type="domain" description="DNA/RNA-binding" evidence="7">
    <location>
        <begin position="201"/>
        <end position="386"/>
    </location>
</feature>
<feature type="region of interest" description="Disordered" evidence="6">
    <location>
        <begin position="557"/>
        <end position="580"/>
    </location>
</feature>
<dbReference type="Pfam" id="PF13638">
    <property type="entry name" value="PIN_4"/>
    <property type="match status" value="1"/>
</dbReference>
<dbReference type="Gene3D" id="3.40.50.1010">
    <property type="entry name" value="5'-nuclease"/>
    <property type="match status" value="1"/>
</dbReference>
<evidence type="ECO:0000256" key="4">
    <source>
        <dbReference type="ARBA" id="ARBA00023161"/>
    </source>
</evidence>
<evidence type="ECO:0000256" key="3">
    <source>
        <dbReference type="ARBA" id="ARBA00022490"/>
    </source>
</evidence>
<dbReference type="InterPro" id="IPR011990">
    <property type="entry name" value="TPR-like_helical_dom_sf"/>
</dbReference>
<dbReference type="PANTHER" id="PTHR15696:SF7">
    <property type="entry name" value="NONSENSE-MEDIATED MRNA DECAY FACTOR"/>
    <property type="match status" value="1"/>
</dbReference>
<feature type="compositionally biased region" description="Basic and acidic residues" evidence="6">
    <location>
        <begin position="472"/>
        <end position="485"/>
    </location>
</feature>
<dbReference type="RefSeq" id="XP_013784645.1">
    <property type="nucleotide sequence ID" value="XM_013929191.2"/>
</dbReference>
<feature type="domain" description="Telomerase activating protein Est1-like N-terminal" evidence="8">
    <location>
        <begin position="76"/>
        <end position="191"/>
    </location>
</feature>
<dbReference type="Pfam" id="PF10374">
    <property type="entry name" value="EST1"/>
    <property type="match status" value="1"/>
</dbReference>
<feature type="compositionally biased region" description="Basic and acidic residues" evidence="6">
    <location>
        <begin position="558"/>
        <end position="568"/>
    </location>
</feature>
<gene>
    <name evidence="11" type="primary">LOC106468747</name>
</gene>
<comment type="subcellular location">
    <subcellularLocation>
        <location evidence="2">Cytoplasm</location>
    </subcellularLocation>
    <subcellularLocation>
        <location evidence="1">Nucleus</location>
    </subcellularLocation>
</comment>
<feature type="region of interest" description="Disordered" evidence="6">
    <location>
        <begin position="450"/>
        <end position="513"/>
    </location>
</feature>
<organism evidence="10 11">
    <name type="scientific">Limulus polyphemus</name>
    <name type="common">Atlantic horseshoe crab</name>
    <dbReference type="NCBI Taxonomy" id="6850"/>
    <lineage>
        <taxon>Eukaryota</taxon>
        <taxon>Metazoa</taxon>
        <taxon>Ecdysozoa</taxon>
        <taxon>Arthropoda</taxon>
        <taxon>Chelicerata</taxon>
        <taxon>Merostomata</taxon>
        <taxon>Xiphosura</taxon>
        <taxon>Limulidae</taxon>
        <taxon>Limulus</taxon>
    </lineage>
</organism>
<dbReference type="Proteomes" id="UP000694941">
    <property type="component" value="Unplaced"/>
</dbReference>
<evidence type="ECO:0000256" key="1">
    <source>
        <dbReference type="ARBA" id="ARBA00004123"/>
    </source>
</evidence>
<feature type="compositionally biased region" description="Basic residues" evidence="6">
    <location>
        <begin position="450"/>
        <end position="461"/>
    </location>
</feature>
<keyword evidence="10" id="KW-1185">Reference proteome</keyword>
<dbReference type="PANTHER" id="PTHR15696">
    <property type="entry name" value="SMG-7 SUPPRESSOR WITH MORPHOLOGICAL EFFECT ON GENITALIA PROTEIN 7"/>
    <property type="match status" value="1"/>
</dbReference>
<protein>
    <submittedName>
        <fullName evidence="11">Protein SMG5-like</fullName>
    </submittedName>
</protein>
<feature type="compositionally biased region" description="Polar residues" evidence="6">
    <location>
        <begin position="486"/>
        <end position="496"/>
    </location>
</feature>
<evidence type="ECO:0000256" key="5">
    <source>
        <dbReference type="ARBA" id="ARBA00023242"/>
    </source>
</evidence>
<dbReference type="GeneID" id="106468747"/>
<evidence type="ECO:0000256" key="2">
    <source>
        <dbReference type="ARBA" id="ARBA00004496"/>
    </source>
</evidence>
<keyword evidence="3" id="KW-0963">Cytoplasm</keyword>
<dbReference type="InterPro" id="IPR045153">
    <property type="entry name" value="Est1/Ebs1-like"/>
</dbReference>
<proteinExistence type="predicted"/>
<accession>A0ABM1BLX6</accession>
<evidence type="ECO:0000259" key="9">
    <source>
        <dbReference type="Pfam" id="PF13638"/>
    </source>
</evidence>
<evidence type="ECO:0000259" key="7">
    <source>
        <dbReference type="Pfam" id="PF10373"/>
    </source>
</evidence>
<feature type="region of interest" description="Disordered" evidence="6">
    <location>
        <begin position="402"/>
        <end position="423"/>
    </location>
</feature>
<sequence length="970" mass="109708">MKKTSEPFAGVKHDHSEVSRRLYKGALDTARRLEERIRVVSSLQELLGPEVTALRTRLKDYCERLMFSDPVEYGRKAEELMWRKVYYEIIQLSKQHQKKLVTEGNEELSRHLLAGMGSYQHLLLRLQTEFYLDLEGNVDVPFIWQQKGTKKEKWKKRQKNREVEEPVQEWCRQACHHFLICLGDLARYTSDLGYEENIGLAKRYYYQAFAVEPSMGMPHNQLGTLTAMTAGGCNAAYHYLRCLQSPKPFDGAEGNLQRVFEKNIQTFKELDNTEERNGELVTRRFLARFLKLCEDFLMCQEENIQSLCQDLLQDFHHCVTSIQCSQDEDEEAEQLDSSLIFKLTVMTVMCAHRLQTTGSPLISTATAFLLTFFSHQCCYCVQRLQPALFPFSFNAHPINNYEDTDTRSTSATATPVPPTLPTEDNCAIVESMTDYNHKRFVKKKIKERSLSRRRVPRRRKQSSTSQEDSELSEGHSESDLEEKNSSDTASCTSGSVTEHGVEEEELSDCGEHSGLGIESITGTAVDCNGGLVKNLTSDKSVVQNGLDCISKSNVSASLEDKDNTDKAHLPNGDMQSKPEEKYSVSGIVTPLSLVEQELTLPLVEVIKIINQEGLLPGIKVVADWLIINSDIIVTYGESCQILWSHVINLLNLLRKVHDKLKNDTSSPSVQGLIWNGPEWKQTQPLSEDFTLRGLAPLENFHLQLDFDVSYGLSLKEEVFLRIQCLHSLGQLLARLPKTGVSFNSEKECFTASSTEKSISGAISPENTETGVEQPIGQRKQMMRNMAHLWLKAEVNDLETKVKGGGCPQLSPYLVPDISTFCQQLALLKQLRLSKRFVIVVPSVVIASLDERKKESVGAREAIRWLENELRHGTRYIRSQRPQECLSLSPIKYPKRKEKEAWEFFQVLECAHFFNNQGSSTDPANPLVTLLTAGASFMPPSATALAKSTGIQMENITDFTNKWRISSKSQG</sequence>
<name>A0ABM1BLX6_LIMPO</name>
<dbReference type="Gene3D" id="1.25.40.10">
    <property type="entry name" value="Tetratricopeptide repeat domain"/>
    <property type="match status" value="1"/>
</dbReference>
<evidence type="ECO:0000259" key="8">
    <source>
        <dbReference type="Pfam" id="PF10374"/>
    </source>
</evidence>
<dbReference type="SUPFAM" id="SSF48452">
    <property type="entry name" value="TPR-like"/>
    <property type="match status" value="1"/>
</dbReference>
<dbReference type="InterPro" id="IPR002716">
    <property type="entry name" value="PIN_dom"/>
</dbReference>
<dbReference type="InterPro" id="IPR018834">
    <property type="entry name" value="DNA/RNA-bd_Est1-type"/>
</dbReference>
<evidence type="ECO:0000313" key="11">
    <source>
        <dbReference type="RefSeq" id="XP_013784645.1"/>
    </source>
</evidence>